<protein>
    <submittedName>
        <fullName evidence="2">Putative FBD domain-containing protein</fullName>
    </submittedName>
</protein>
<dbReference type="AlphaFoldDB" id="A0A396IJV0"/>
<dbReference type="Pfam" id="PF08387">
    <property type="entry name" value="FBD"/>
    <property type="match status" value="1"/>
</dbReference>
<organism evidence="2 3">
    <name type="scientific">Medicago truncatula</name>
    <name type="common">Barrel medic</name>
    <name type="synonym">Medicago tribuloides</name>
    <dbReference type="NCBI Taxonomy" id="3880"/>
    <lineage>
        <taxon>Eukaryota</taxon>
        <taxon>Viridiplantae</taxon>
        <taxon>Streptophyta</taxon>
        <taxon>Embryophyta</taxon>
        <taxon>Tracheophyta</taxon>
        <taxon>Spermatophyta</taxon>
        <taxon>Magnoliopsida</taxon>
        <taxon>eudicotyledons</taxon>
        <taxon>Gunneridae</taxon>
        <taxon>Pentapetalae</taxon>
        <taxon>rosids</taxon>
        <taxon>fabids</taxon>
        <taxon>Fabales</taxon>
        <taxon>Fabaceae</taxon>
        <taxon>Papilionoideae</taxon>
        <taxon>50 kb inversion clade</taxon>
        <taxon>NPAAA clade</taxon>
        <taxon>Hologalegina</taxon>
        <taxon>IRL clade</taxon>
        <taxon>Trifolieae</taxon>
        <taxon>Medicago</taxon>
    </lineage>
</organism>
<dbReference type="InterPro" id="IPR050232">
    <property type="entry name" value="FBL13/AtMIF1-like"/>
</dbReference>
<dbReference type="Gramene" id="rna13311">
    <property type="protein sequence ID" value="RHN65470.1"/>
    <property type="gene ID" value="gene13311"/>
</dbReference>
<dbReference type="InterPro" id="IPR006566">
    <property type="entry name" value="FBD"/>
</dbReference>
<dbReference type="SMART" id="SM00579">
    <property type="entry name" value="FBD"/>
    <property type="match status" value="1"/>
</dbReference>
<dbReference type="Proteomes" id="UP000265566">
    <property type="component" value="Chromosome 3"/>
</dbReference>
<feature type="domain" description="FBD" evidence="1">
    <location>
        <begin position="68"/>
        <end position="144"/>
    </location>
</feature>
<evidence type="ECO:0000259" key="1">
    <source>
        <dbReference type="SMART" id="SM00579"/>
    </source>
</evidence>
<sequence>MHDHVDIFKAIPLFSNLIHIELWFNALFHGWDCVVELLCHCRKLQIVFIRKWSSSLAKEWKCPSSVLECVSSHLISCTILNFEGSANDLRFATYILQNGRILQNMTIDVTTSSSNGKLLEKSQIIEELSSCPTISPGCSKLSFEYNYLLQLSLFFL</sequence>
<dbReference type="EMBL" id="PSQE01000003">
    <property type="protein sequence ID" value="RHN65470.1"/>
    <property type="molecule type" value="Genomic_DNA"/>
</dbReference>
<evidence type="ECO:0000313" key="2">
    <source>
        <dbReference type="EMBL" id="RHN65470.1"/>
    </source>
</evidence>
<accession>A0A396IJV0</accession>
<proteinExistence type="predicted"/>
<gene>
    <name evidence="2" type="ORF">MtrunA17_Chr3g0080241</name>
</gene>
<name>A0A396IJV0_MEDTR</name>
<dbReference type="PANTHER" id="PTHR31900">
    <property type="entry name" value="F-BOX/RNI SUPERFAMILY PROTEIN-RELATED"/>
    <property type="match status" value="1"/>
</dbReference>
<comment type="caution">
    <text evidence="2">The sequence shown here is derived from an EMBL/GenBank/DDBJ whole genome shotgun (WGS) entry which is preliminary data.</text>
</comment>
<reference evidence="3" key="1">
    <citation type="journal article" date="2018" name="Nat. Plants">
        <title>Whole-genome landscape of Medicago truncatula symbiotic genes.</title>
        <authorList>
            <person name="Pecrix Y."/>
            <person name="Staton S.E."/>
            <person name="Sallet E."/>
            <person name="Lelandais-Briere C."/>
            <person name="Moreau S."/>
            <person name="Carrere S."/>
            <person name="Blein T."/>
            <person name="Jardinaud M.F."/>
            <person name="Latrasse D."/>
            <person name="Zouine M."/>
            <person name="Zahm M."/>
            <person name="Kreplak J."/>
            <person name="Mayjonade B."/>
            <person name="Satge C."/>
            <person name="Perez M."/>
            <person name="Cauet S."/>
            <person name="Marande W."/>
            <person name="Chantry-Darmon C."/>
            <person name="Lopez-Roques C."/>
            <person name="Bouchez O."/>
            <person name="Berard A."/>
            <person name="Debelle F."/>
            <person name="Munos S."/>
            <person name="Bendahmane A."/>
            <person name="Berges H."/>
            <person name="Niebel A."/>
            <person name="Buitink J."/>
            <person name="Frugier F."/>
            <person name="Benhamed M."/>
            <person name="Crespi M."/>
            <person name="Gouzy J."/>
            <person name="Gamas P."/>
        </authorList>
    </citation>
    <scope>NUCLEOTIDE SEQUENCE [LARGE SCALE GENOMIC DNA]</scope>
    <source>
        <strain evidence="3">cv. Jemalong A17</strain>
    </source>
</reference>
<dbReference type="PANTHER" id="PTHR31900:SF34">
    <property type="entry name" value="EMB|CAB62440.1-RELATED"/>
    <property type="match status" value="1"/>
</dbReference>
<evidence type="ECO:0000313" key="3">
    <source>
        <dbReference type="Proteomes" id="UP000265566"/>
    </source>
</evidence>